<dbReference type="NCBIfam" id="TIGR02531">
    <property type="entry name" value="yecD_yerC"/>
    <property type="match status" value="1"/>
</dbReference>
<organism evidence="1 2">
    <name type="scientific">Ethanoligenens harbinense (strain DSM 18485 / JCM 12961 / CGMCC 1.5033 / YUAN-3)</name>
    <dbReference type="NCBI Taxonomy" id="663278"/>
    <lineage>
        <taxon>Bacteria</taxon>
        <taxon>Bacillati</taxon>
        <taxon>Bacillota</taxon>
        <taxon>Clostridia</taxon>
        <taxon>Eubacteriales</taxon>
        <taxon>Oscillospiraceae</taxon>
        <taxon>Ethanoligenens</taxon>
    </lineage>
</organism>
<protein>
    <submittedName>
        <fullName evidence="1">TrpR like protein, YerC/YecD</fullName>
    </submittedName>
</protein>
<dbReference type="PANTHER" id="PTHR40080">
    <property type="entry name" value="LMO1763 PROTEIN"/>
    <property type="match status" value="1"/>
</dbReference>
<evidence type="ECO:0000313" key="1">
    <source>
        <dbReference type="EMBL" id="ADU26014.1"/>
    </source>
</evidence>
<dbReference type="eggNOG" id="COG4496">
    <property type="taxonomic scope" value="Bacteria"/>
</dbReference>
<dbReference type="AlphaFoldDB" id="E6U8M3"/>
<gene>
    <name evidence="1" type="ordered locus">Ethha_0429</name>
</gene>
<dbReference type="InterPro" id="IPR000831">
    <property type="entry name" value="Trp_repress"/>
</dbReference>
<dbReference type="RefSeq" id="WP_013484395.1">
    <property type="nucleotide sequence ID" value="NC_014828.1"/>
</dbReference>
<dbReference type="PANTHER" id="PTHR40080:SF1">
    <property type="entry name" value="TRPR-LIKE PROTEIN YERC_YECD"/>
    <property type="match status" value="1"/>
</dbReference>
<dbReference type="EMBL" id="CP002400">
    <property type="protein sequence ID" value="ADU26014.1"/>
    <property type="molecule type" value="Genomic_DNA"/>
</dbReference>
<dbReference type="Proteomes" id="UP000001551">
    <property type="component" value="Chromosome"/>
</dbReference>
<dbReference type="Gene3D" id="1.10.1270.10">
    <property type="entry name" value="TrpR-like"/>
    <property type="match status" value="1"/>
</dbReference>
<dbReference type="InterPro" id="IPR038116">
    <property type="entry name" value="TrpR-like_sf"/>
</dbReference>
<dbReference type="GO" id="GO:0043565">
    <property type="term" value="F:sequence-specific DNA binding"/>
    <property type="evidence" value="ECO:0007669"/>
    <property type="project" value="InterPro"/>
</dbReference>
<dbReference type="KEGG" id="eha:Ethha_0429"/>
<keyword evidence="2" id="KW-1185">Reference proteome</keyword>
<evidence type="ECO:0000313" key="2">
    <source>
        <dbReference type="Proteomes" id="UP000001551"/>
    </source>
</evidence>
<dbReference type="HOGENOM" id="CLU_147939_1_0_9"/>
<dbReference type="InterPro" id="IPR013368">
    <property type="entry name" value="YecD_YerC"/>
</dbReference>
<accession>E6U8M3</accession>
<dbReference type="PIRSF" id="PIRSF012508">
    <property type="entry name" value="YerC"/>
    <property type="match status" value="1"/>
</dbReference>
<proteinExistence type="predicted"/>
<dbReference type="Pfam" id="PF01371">
    <property type="entry name" value="Trp_repressor"/>
    <property type="match status" value="1"/>
</dbReference>
<sequence length="96" mass="10999">MNSKIQDDHLDYLFKAILSLKNIEECYNFFEDLCTVAEIKAMAQRLHVAKMLRDHHIYSDIVATTGASTATISRVNRCLHYGSEGYTTVLERLESE</sequence>
<name>E6U8M3_ETHHY</name>
<dbReference type="InterPro" id="IPR010921">
    <property type="entry name" value="Trp_repressor/repl_initiator"/>
</dbReference>
<dbReference type="GO" id="GO:0003700">
    <property type="term" value="F:DNA-binding transcription factor activity"/>
    <property type="evidence" value="ECO:0007669"/>
    <property type="project" value="InterPro"/>
</dbReference>
<dbReference type="STRING" id="663278.Ethha_0429"/>
<reference evidence="1 2" key="1">
    <citation type="submission" date="2010-12" db="EMBL/GenBank/DDBJ databases">
        <title>Complete sequence of Ethanoligenens harbinense YUAN-3.</title>
        <authorList>
            <person name="Lucas S."/>
            <person name="Copeland A."/>
            <person name="Lapidus A."/>
            <person name="Cheng J.-F."/>
            <person name="Bruce D."/>
            <person name="Goodwin L."/>
            <person name="Pitluck S."/>
            <person name="Chertkov O."/>
            <person name="Misra M."/>
            <person name="Detter J.C."/>
            <person name="Han C."/>
            <person name="Tapia R."/>
            <person name="Land M."/>
            <person name="Hauser L."/>
            <person name="Jeffries C."/>
            <person name="Kyrpides N."/>
            <person name="Ivanova N."/>
            <person name="Mikhailova N."/>
            <person name="Wang A."/>
            <person name="Mouttaki H."/>
            <person name="He Z."/>
            <person name="Zhou J."/>
            <person name="Hemme C.L."/>
            <person name="Woyke T."/>
        </authorList>
    </citation>
    <scope>NUCLEOTIDE SEQUENCE [LARGE SCALE GENOMIC DNA]</scope>
    <source>
        <strain evidence="2">DSM 18485 / JCM 12961 / CGMCC 1.5033 / YUAN-3</strain>
    </source>
</reference>
<dbReference type="SUPFAM" id="SSF48295">
    <property type="entry name" value="TrpR-like"/>
    <property type="match status" value="1"/>
</dbReference>